<sequence length="87" mass="9689">MELKALNSGLASAVAIIESFEFFTRRKSPPTFIGGFRTISCSRWHCLAAAKLTRHNLSTQFLINEYAIMLPNFINHLLSCSSAQIAN</sequence>
<organism evidence="1">
    <name type="scientific">Solanum chacoense</name>
    <name type="common">Chaco potato</name>
    <dbReference type="NCBI Taxonomy" id="4108"/>
    <lineage>
        <taxon>Eukaryota</taxon>
        <taxon>Viridiplantae</taxon>
        <taxon>Streptophyta</taxon>
        <taxon>Embryophyta</taxon>
        <taxon>Tracheophyta</taxon>
        <taxon>Spermatophyta</taxon>
        <taxon>Magnoliopsida</taxon>
        <taxon>eudicotyledons</taxon>
        <taxon>Gunneridae</taxon>
        <taxon>Pentapetalae</taxon>
        <taxon>asterids</taxon>
        <taxon>lamiids</taxon>
        <taxon>Solanales</taxon>
        <taxon>Solanaceae</taxon>
        <taxon>Solanoideae</taxon>
        <taxon>Solaneae</taxon>
        <taxon>Solanum</taxon>
    </lineage>
</organism>
<dbReference type="AlphaFoldDB" id="A0A0V0HFB9"/>
<proteinExistence type="predicted"/>
<evidence type="ECO:0000313" key="1">
    <source>
        <dbReference type="EMBL" id="JAP19150.1"/>
    </source>
</evidence>
<name>A0A0V0HFB9_SOLCH</name>
<dbReference type="EMBL" id="GEDG01020406">
    <property type="protein sequence ID" value="JAP19150.1"/>
    <property type="molecule type" value="Transcribed_RNA"/>
</dbReference>
<reference evidence="1" key="1">
    <citation type="submission" date="2015-12" db="EMBL/GenBank/DDBJ databases">
        <title>Gene expression during late stages of embryo sac development: a critical building block for successful pollen-pistil interactions.</title>
        <authorList>
            <person name="Liu Y."/>
            <person name="Joly V."/>
            <person name="Sabar M."/>
            <person name="Matton D.P."/>
        </authorList>
    </citation>
    <scope>NUCLEOTIDE SEQUENCE</scope>
</reference>
<accession>A0A0V0HFB9</accession>
<protein>
    <submittedName>
        <fullName evidence="1">Putative ovule protein</fullName>
    </submittedName>
</protein>